<accession>A0AAN8P4D4</accession>
<evidence type="ECO:0000313" key="6">
    <source>
        <dbReference type="EMBL" id="KAK6636979.1"/>
    </source>
</evidence>
<dbReference type="Gene3D" id="2.60.40.3510">
    <property type="match status" value="1"/>
</dbReference>
<comment type="caution">
    <text evidence="6">The sequence shown here is derived from an EMBL/GenBank/DDBJ whole genome shotgun (WGS) entry which is preliminary data.</text>
</comment>
<keyword evidence="4" id="KW-0472">Membrane</keyword>
<evidence type="ECO:0000256" key="1">
    <source>
        <dbReference type="ARBA" id="ARBA00022536"/>
    </source>
</evidence>
<evidence type="ECO:0000256" key="2">
    <source>
        <dbReference type="ARBA" id="ARBA00022692"/>
    </source>
</evidence>
<evidence type="ECO:0000256" key="4">
    <source>
        <dbReference type="ARBA" id="ARBA00022989"/>
    </source>
</evidence>
<evidence type="ECO:0000259" key="5">
    <source>
        <dbReference type="Pfam" id="PF07657"/>
    </source>
</evidence>
<evidence type="ECO:0000313" key="7">
    <source>
        <dbReference type="Proteomes" id="UP001372834"/>
    </source>
</evidence>
<dbReference type="InterPro" id="IPR011651">
    <property type="entry name" value="Notch_ligand_N"/>
</dbReference>
<keyword evidence="3" id="KW-0677">Repeat</keyword>
<reference evidence="6 7" key="1">
    <citation type="submission" date="2023-10" db="EMBL/GenBank/DDBJ databases">
        <title>Genomes of two closely related lineages of the louse Polyplax serrata with different host specificities.</title>
        <authorList>
            <person name="Martinu J."/>
            <person name="Tarabai H."/>
            <person name="Stefka J."/>
            <person name="Hypsa V."/>
        </authorList>
    </citation>
    <scope>NUCLEOTIDE SEQUENCE [LARGE SCALE GENOMIC DNA]</scope>
    <source>
        <strain evidence="6">HR10_N</strain>
    </source>
</reference>
<feature type="domain" description="Notch ligand N-terminal" evidence="5">
    <location>
        <begin position="21"/>
        <end position="118"/>
    </location>
</feature>
<gene>
    <name evidence="6" type="ORF">RUM43_010646</name>
</gene>
<protein>
    <recommendedName>
        <fullName evidence="5">Notch ligand N-terminal domain-containing protein</fullName>
    </recommendedName>
</protein>
<dbReference type="Pfam" id="PF07657">
    <property type="entry name" value="MNNL"/>
    <property type="match status" value="1"/>
</dbReference>
<keyword evidence="4" id="KW-1133">Transmembrane helix</keyword>
<dbReference type="EMBL" id="JAWJWE010000004">
    <property type="protein sequence ID" value="KAK6636979.1"/>
    <property type="molecule type" value="Genomic_DNA"/>
</dbReference>
<dbReference type="GO" id="GO:0007219">
    <property type="term" value="P:Notch signaling pathway"/>
    <property type="evidence" value="ECO:0007669"/>
    <property type="project" value="InterPro"/>
</dbReference>
<dbReference type="GO" id="GO:0016020">
    <property type="term" value="C:membrane"/>
    <property type="evidence" value="ECO:0007669"/>
    <property type="project" value="UniProtKB-SubCell"/>
</dbReference>
<keyword evidence="1" id="KW-0245">EGF-like domain</keyword>
<dbReference type="Proteomes" id="UP001372834">
    <property type="component" value="Unassembled WGS sequence"/>
</dbReference>
<organism evidence="6 7">
    <name type="scientific">Polyplax serrata</name>
    <name type="common">Common mouse louse</name>
    <dbReference type="NCBI Taxonomy" id="468196"/>
    <lineage>
        <taxon>Eukaryota</taxon>
        <taxon>Metazoa</taxon>
        <taxon>Ecdysozoa</taxon>
        <taxon>Arthropoda</taxon>
        <taxon>Hexapoda</taxon>
        <taxon>Insecta</taxon>
        <taxon>Pterygota</taxon>
        <taxon>Neoptera</taxon>
        <taxon>Paraneoptera</taxon>
        <taxon>Psocodea</taxon>
        <taxon>Troctomorpha</taxon>
        <taxon>Phthiraptera</taxon>
        <taxon>Anoplura</taxon>
        <taxon>Polyplacidae</taxon>
        <taxon>Polyplax</taxon>
    </lineage>
</organism>
<name>A0AAN8P4D4_POLSC</name>
<sequence>MEQGGTSLPRPLGFSKVHCRGVFELRLKSFTNDYGKDNKGNCCSGESPSPTGECSGPCRTQFRICLKHYQALIDMNSPCTFGDVVTPVLGENSLTIRDSRKEEFKNPITFKFDFTWPAADRISNITLIPCKVTIKFIHFGKDNMETCRSDHMHICLK</sequence>
<evidence type="ECO:0000256" key="3">
    <source>
        <dbReference type="ARBA" id="ARBA00022737"/>
    </source>
</evidence>
<proteinExistence type="predicted"/>
<dbReference type="AlphaFoldDB" id="A0AAN8P4D4"/>
<keyword evidence="2" id="KW-0812">Transmembrane</keyword>